<dbReference type="SUPFAM" id="SSF55021">
    <property type="entry name" value="ACT-like"/>
    <property type="match status" value="1"/>
</dbReference>
<dbReference type="AlphaFoldDB" id="A0A9D2ELY9"/>
<reference evidence="1" key="2">
    <citation type="submission" date="2021-04" db="EMBL/GenBank/DDBJ databases">
        <authorList>
            <person name="Gilroy R."/>
        </authorList>
    </citation>
    <scope>NUCLEOTIDE SEQUENCE</scope>
    <source>
        <strain evidence="1">CHK179-28034</strain>
    </source>
</reference>
<evidence type="ECO:0000313" key="1">
    <source>
        <dbReference type="EMBL" id="HIZ39948.1"/>
    </source>
</evidence>
<sequence length="83" mass="9108">METETRIAVLSIIVENTDTTAELNDIIHEYAEYMVGRMGIPYRARGINIISLVVDAPQNVISTLSGRIGRLEGVTSKVAYAKV</sequence>
<dbReference type="InterPro" id="IPR045865">
    <property type="entry name" value="ACT-like_dom_sf"/>
</dbReference>
<dbReference type="InterPro" id="IPR027271">
    <property type="entry name" value="Acetolactate_synth/TF_NikR_C"/>
</dbReference>
<name>A0A9D2ELY9_9FIRM</name>
<dbReference type="EMBL" id="DXBR01000075">
    <property type="protein sequence ID" value="HIZ39948.1"/>
    <property type="molecule type" value="Genomic_DNA"/>
</dbReference>
<accession>A0A9D2ELY9</accession>
<dbReference type="InterPro" id="IPR023860">
    <property type="entry name" value="FeFe-hyd_TM1266"/>
</dbReference>
<comment type="caution">
    <text evidence="1">The sequence shown here is derived from an EMBL/GenBank/DDBJ whole genome shotgun (WGS) entry which is preliminary data.</text>
</comment>
<reference evidence="1" key="1">
    <citation type="journal article" date="2021" name="PeerJ">
        <title>Extensive microbial diversity within the chicken gut microbiome revealed by metagenomics and culture.</title>
        <authorList>
            <person name="Gilroy R."/>
            <person name="Ravi A."/>
            <person name="Getino M."/>
            <person name="Pursley I."/>
            <person name="Horton D.L."/>
            <person name="Alikhan N.F."/>
            <person name="Baker D."/>
            <person name="Gharbi K."/>
            <person name="Hall N."/>
            <person name="Watson M."/>
            <person name="Adriaenssens E.M."/>
            <person name="Foster-Nyarko E."/>
            <person name="Jarju S."/>
            <person name="Secka A."/>
            <person name="Antonio M."/>
            <person name="Oren A."/>
            <person name="Chaudhuri R.R."/>
            <person name="La Ragione R."/>
            <person name="Hildebrand F."/>
            <person name="Pallen M.J."/>
        </authorList>
    </citation>
    <scope>NUCLEOTIDE SEQUENCE</scope>
    <source>
        <strain evidence="1">CHK179-28034</strain>
    </source>
</reference>
<dbReference type="NCBIfam" id="TIGR03959">
    <property type="entry name" value="hyd_TM1266"/>
    <property type="match status" value="1"/>
</dbReference>
<dbReference type="Proteomes" id="UP000824049">
    <property type="component" value="Unassembled WGS sequence"/>
</dbReference>
<gene>
    <name evidence="1" type="ORF">H9968_08500</name>
</gene>
<dbReference type="Pfam" id="PF21699">
    <property type="entry name" value="TM1266-like"/>
    <property type="match status" value="1"/>
</dbReference>
<protein>
    <submittedName>
        <fullName evidence="1">Iron-only hydrogenase system regulator</fullName>
    </submittedName>
</protein>
<proteinExistence type="predicted"/>
<evidence type="ECO:0000313" key="2">
    <source>
        <dbReference type="Proteomes" id="UP000824049"/>
    </source>
</evidence>
<dbReference type="Gene3D" id="3.30.70.1150">
    <property type="entry name" value="ACT-like. Chain A, domain 2"/>
    <property type="match status" value="1"/>
</dbReference>
<organism evidence="1 2">
    <name type="scientific">Candidatus Anaerobutyricum stercoris</name>
    <dbReference type="NCBI Taxonomy" id="2838457"/>
    <lineage>
        <taxon>Bacteria</taxon>
        <taxon>Bacillati</taxon>
        <taxon>Bacillota</taxon>
        <taxon>Clostridia</taxon>
        <taxon>Lachnospirales</taxon>
        <taxon>Lachnospiraceae</taxon>
        <taxon>Anaerobutyricum</taxon>
    </lineage>
</organism>